<evidence type="ECO:0000313" key="7">
    <source>
        <dbReference type="Ensembl" id="ENSPMAP00000003527.1"/>
    </source>
</evidence>
<dbReference type="GeneTree" id="ENSGT00940000159189"/>
<feature type="transmembrane region" description="Helical" evidence="6">
    <location>
        <begin position="12"/>
        <end position="31"/>
    </location>
</feature>
<evidence type="ECO:0000256" key="5">
    <source>
        <dbReference type="ARBA" id="ARBA00023136"/>
    </source>
</evidence>
<reference evidence="7" key="1">
    <citation type="submission" date="2025-08" db="UniProtKB">
        <authorList>
            <consortium name="Ensembl"/>
        </authorList>
    </citation>
    <scope>IDENTIFICATION</scope>
</reference>
<evidence type="ECO:0000256" key="3">
    <source>
        <dbReference type="ARBA" id="ARBA00022692"/>
    </source>
</evidence>
<dbReference type="PANTHER" id="PTHR22779:SF6">
    <property type="entry name" value="SD17342P"/>
    <property type="match status" value="1"/>
</dbReference>
<dbReference type="OMA" id="DHMINLS"/>
<reference evidence="7" key="2">
    <citation type="submission" date="2025-09" db="UniProtKB">
        <authorList>
            <consortium name="Ensembl"/>
        </authorList>
    </citation>
    <scope>IDENTIFICATION</scope>
</reference>
<comment type="similarity">
    <text evidence="2">Belongs to the TMEM170 family.</text>
</comment>
<dbReference type="Pfam" id="PF10190">
    <property type="entry name" value="Tmemb_170"/>
    <property type="match status" value="1"/>
</dbReference>
<evidence type="ECO:0000256" key="4">
    <source>
        <dbReference type="ARBA" id="ARBA00022989"/>
    </source>
</evidence>
<feature type="transmembrane region" description="Helical" evidence="6">
    <location>
        <begin position="43"/>
        <end position="64"/>
    </location>
</feature>
<accession>S4RE95</accession>
<dbReference type="HOGENOM" id="CLU_149050_1_0_1"/>
<evidence type="ECO:0000256" key="2">
    <source>
        <dbReference type="ARBA" id="ARBA00006325"/>
    </source>
</evidence>
<comment type="subcellular location">
    <subcellularLocation>
        <location evidence="1">Membrane</location>
        <topology evidence="1">Multi-pass membrane protein</topology>
    </subcellularLocation>
</comment>
<protein>
    <submittedName>
        <fullName evidence="7">Transmembrane protein 170A</fullName>
    </submittedName>
</protein>
<dbReference type="GO" id="GO:0016020">
    <property type="term" value="C:membrane"/>
    <property type="evidence" value="ECO:0007669"/>
    <property type="project" value="UniProtKB-SubCell"/>
</dbReference>
<evidence type="ECO:0000256" key="6">
    <source>
        <dbReference type="SAM" id="Phobius"/>
    </source>
</evidence>
<keyword evidence="4 6" id="KW-1133">Transmembrane helix</keyword>
<keyword evidence="5 6" id="KW-0472">Membrane</keyword>
<dbReference type="AlphaFoldDB" id="S4RE95"/>
<dbReference type="Ensembl" id="ENSPMAT00000003542.1">
    <property type="protein sequence ID" value="ENSPMAP00000003527.1"/>
    <property type="gene ID" value="ENSPMAG00000003238.1"/>
</dbReference>
<name>S4RE95_PETMA</name>
<dbReference type="InterPro" id="IPR019334">
    <property type="entry name" value="TMEM170A/B/YPR153W-like"/>
</dbReference>
<proteinExistence type="inferred from homology"/>
<keyword evidence="3 6" id="KW-0812">Transmembrane</keyword>
<sequence length="105" mass="11507">SPLPTEMWYWVFLWALFSSIFVHGSTALLAFVSLRRHRKARFFSVAIAVMGVLAPITGGIITSAKVAGVYRAAGKTMLRVEALVLARGRRFLTVIISAARLLACL</sequence>
<organism evidence="7">
    <name type="scientific">Petromyzon marinus</name>
    <name type="common">Sea lamprey</name>
    <dbReference type="NCBI Taxonomy" id="7757"/>
    <lineage>
        <taxon>Eukaryota</taxon>
        <taxon>Metazoa</taxon>
        <taxon>Chordata</taxon>
        <taxon>Craniata</taxon>
        <taxon>Vertebrata</taxon>
        <taxon>Cyclostomata</taxon>
        <taxon>Hyperoartia</taxon>
        <taxon>Petromyzontiformes</taxon>
        <taxon>Petromyzontidae</taxon>
        <taxon>Petromyzon</taxon>
    </lineage>
</organism>
<evidence type="ECO:0000256" key="1">
    <source>
        <dbReference type="ARBA" id="ARBA00004141"/>
    </source>
</evidence>
<dbReference type="PANTHER" id="PTHR22779">
    <property type="entry name" value="SD17342P"/>
    <property type="match status" value="1"/>
</dbReference>